<reference evidence="4 5" key="1">
    <citation type="submission" date="2019-08" db="EMBL/GenBank/DDBJ databases">
        <title>Lentzea from Indian Himalayas.</title>
        <authorList>
            <person name="Mandal S."/>
            <person name="Mallick Gupta A."/>
            <person name="Maiti P.K."/>
            <person name="Sarkar J."/>
            <person name="Mandal S."/>
        </authorList>
    </citation>
    <scope>NUCLEOTIDE SEQUENCE [LARGE SCALE GENOMIC DNA]</scope>
    <source>
        <strain evidence="4 5">PSKA42</strain>
    </source>
</reference>
<proteinExistence type="predicted"/>
<evidence type="ECO:0000313" key="4">
    <source>
        <dbReference type="EMBL" id="NKE58989.1"/>
    </source>
</evidence>
<comment type="caution">
    <text evidence="4">The sequence shown here is derived from an EMBL/GenBank/DDBJ whole genome shotgun (WGS) entry which is preliminary data.</text>
</comment>
<dbReference type="Gene3D" id="1.10.357.10">
    <property type="entry name" value="Tetracycline Repressor, domain 2"/>
    <property type="match status" value="1"/>
</dbReference>
<keyword evidence="1 2" id="KW-0238">DNA-binding</keyword>
<evidence type="ECO:0000313" key="5">
    <source>
        <dbReference type="Proteomes" id="UP001515943"/>
    </source>
</evidence>
<sequence>MAKAIRERGYADTTIADIVRHAYTSRRTFYEYFPGKKECFLALHHRQNVETAREITAGVDPHADLATQVRQAIQIWLSRMEANPAVELSWFREVPQLGEEGRRLHRQYQDAFVTVIRRLTDTDDLRAAGVQPASRQTVIMLLGGLNELAAVMLEDGGDIRDITDAAVDCTLALLGPRH</sequence>
<dbReference type="PANTHER" id="PTHR30055">
    <property type="entry name" value="HTH-TYPE TRANSCRIPTIONAL REGULATOR RUTR"/>
    <property type="match status" value="1"/>
</dbReference>
<evidence type="ECO:0000256" key="1">
    <source>
        <dbReference type="ARBA" id="ARBA00023125"/>
    </source>
</evidence>
<organism evidence="4 5">
    <name type="scientific">Lentzea indica</name>
    <dbReference type="NCBI Taxonomy" id="2604800"/>
    <lineage>
        <taxon>Bacteria</taxon>
        <taxon>Bacillati</taxon>
        <taxon>Actinomycetota</taxon>
        <taxon>Actinomycetes</taxon>
        <taxon>Pseudonocardiales</taxon>
        <taxon>Pseudonocardiaceae</taxon>
        <taxon>Lentzea</taxon>
    </lineage>
</organism>
<name>A0ABX1FJ26_9PSEU</name>
<accession>A0ABX1FJ26</accession>
<dbReference type="InterPro" id="IPR050109">
    <property type="entry name" value="HTH-type_TetR-like_transc_reg"/>
</dbReference>
<dbReference type="PROSITE" id="PS50977">
    <property type="entry name" value="HTH_TETR_2"/>
    <property type="match status" value="1"/>
</dbReference>
<dbReference type="Proteomes" id="UP001515943">
    <property type="component" value="Unassembled WGS sequence"/>
</dbReference>
<dbReference type="InterPro" id="IPR009057">
    <property type="entry name" value="Homeodomain-like_sf"/>
</dbReference>
<evidence type="ECO:0000256" key="2">
    <source>
        <dbReference type="PROSITE-ProRule" id="PRU00335"/>
    </source>
</evidence>
<protein>
    <submittedName>
        <fullName evidence="4">Helix-turn-helix transcriptional regulator</fullName>
    </submittedName>
</protein>
<gene>
    <name evidence="4" type="ORF">FXN61_20115</name>
</gene>
<feature type="domain" description="HTH tetR-type" evidence="3">
    <location>
        <begin position="1"/>
        <end position="51"/>
    </location>
</feature>
<dbReference type="EMBL" id="VSRL01000070">
    <property type="protein sequence ID" value="NKE58989.1"/>
    <property type="molecule type" value="Genomic_DNA"/>
</dbReference>
<dbReference type="SUPFAM" id="SSF46689">
    <property type="entry name" value="Homeodomain-like"/>
    <property type="match status" value="1"/>
</dbReference>
<dbReference type="Pfam" id="PF00440">
    <property type="entry name" value="TetR_N"/>
    <property type="match status" value="1"/>
</dbReference>
<dbReference type="InterPro" id="IPR001647">
    <property type="entry name" value="HTH_TetR"/>
</dbReference>
<evidence type="ECO:0000259" key="3">
    <source>
        <dbReference type="PROSITE" id="PS50977"/>
    </source>
</evidence>
<dbReference type="PANTHER" id="PTHR30055:SF187">
    <property type="entry name" value="TRANSCRIPTIONAL REGULATORY PROTEIN"/>
    <property type="match status" value="1"/>
</dbReference>
<keyword evidence="5" id="KW-1185">Reference proteome</keyword>
<feature type="DNA-binding region" description="H-T-H motif" evidence="2">
    <location>
        <begin position="14"/>
        <end position="33"/>
    </location>
</feature>